<dbReference type="PANTHER" id="PTHR32263">
    <property type="entry name" value="INACTIVE POLY [ADP-RIBOSE] POLYMERASE SRO4-RELATED"/>
    <property type="match status" value="1"/>
</dbReference>
<keyword evidence="4" id="KW-0539">Nucleus</keyword>
<keyword evidence="3" id="KW-0346">Stress response</keyword>
<comment type="caution">
    <text evidence="8">The sequence shown here is derived from an EMBL/GenBank/DDBJ whole genome shotgun (WGS) entry which is preliminary data.</text>
</comment>
<dbReference type="Gene3D" id="3.90.228.10">
    <property type="match status" value="1"/>
</dbReference>
<dbReference type="AlphaFoldDB" id="A0A1Q3B7F9"/>
<evidence type="ECO:0000256" key="1">
    <source>
        <dbReference type="ARBA" id="ARBA00004123"/>
    </source>
</evidence>
<evidence type="ECO:0000256" key="5">
    <source>
        <dbReference type="SAM" id="MobiDB-lite"/>
    </source>
</evidence>
<proteinExistence type="predicted"/>
<keyword evidence="9" id="KW-1185">Reference proteome</keyword>
<dbReference type="GO" id="GO:0003950">
    <property type="term" value="F:NAD+ poly-ADP-ribosyltransferase activity"/>
    <property type="evidence" value="ECO:0007669"/>
    <property type="project" value="InterPro"/>
</dbReference>
<dbReference type="InterPro" id="IPR044964">
    <property type="entry name" value="RCD1/SRO1-5"/>
</dbReference>
<feature type="domain" description="RST" evidence="7">
    <location>
        <begin position="277"/>
        <end position="347"/>
    </location>
</feature>
<keyword evidence="2" id="KW-0217">Developmental protein</keyword>
<feature type="compositionally biased region" description="Basic and acidic residues" evidence="5">
    <location>
        <begin position="1"/>
        <end position="12"/>
    </location>
</feature>
<evidence type="ECO:0000259" key="7">
    <source>
        <dbReference type="PROSITE" id="PS51879"/>
    </source>
</evidence>
<name>A0A1Q3B7F9_CEPFO</name>
<dbReference type="Proteomes" id="UP000187406">
    <property type="component" value="Unassembled WGS sequence"/>
</dbReference>
<reference evidence="9" key="1">
    <citation type="submission" date="2016-04" db="EMBL/GenBank/DDBJ databases">
        <title>Cephalotus genome sequencing.</title>
        <authorList>
            <person name="Fukushima K."/>
            <person name="Hasebe M."/>
            <person name="Fang X."/>
        </authorList>
    </citation>
    <scope>NUCLEOTIDE SEQUENCE [LARGE SCALE GENOMIC DNA]</scope>
    <source>
        <strain evidence="9">cv. St1</strain>
    </source>
</reference>
<evidence type="ECO:0000259" key="6">
    <source>
        <dbReference type="PROSITE" id="PS51059"/>
    </source>
</evidence>
<evidence type="ECO:0000256" key="4">
    <source>
        <dbReference type="ARBA" id="ARBA00023242"/>
    </source>
</evidence>
<protein>
    <submittedName>
        <fullName evidence="8">RST domain-containing protein</fullName>
    </submittedName>
</protein>
<gene>
    <name evidence="8" type="ORF">CFOL_v3_07302</name>
</gene>
<sequence>MPNTHETTHRFFDTLSQRNNSFDDRDKHKSSCNSSANSDLENLQDQELYLSDCESVVSGHKSDQISPFNSAMVKLVEGDRARDFIKTRFVSCLGLLGQQAKVVAIHRNSFSGFMGQAMLQSFRIYLKAMEKNYGGNANVKFAWYGGCGKDDAFKVLEHGFGACGNNDNNGWYGRGVYLAPHDFPMECVKNVGVDKDGLRHLLLCRVILGKVELVPLGSDLCHPSSKEFDSGVDNLALPKKYIVWNTRMNTHILPEYIISFKAPSCLKEFFRVPGHLNRPISPWIPFPTLIAELSKFLPPPSVALISKSHRDYKEHKILRHEFIHLARKIAGDKLLISVIKSFRAKCF</sequence>
<dbReference type="PROSITE" id="PS51059">
    <property type="entry name" value="PARP_CATALYTIC"/>
    <property type="match status" value="1"/>
</dbReference>
<dbReference type="PROSITE" id="PS51879">
    <property type="entry name" value="RST"/>
    <property type="match status" value="1"/>
</dbReference>
<accession>A0A1Q3B7F9</accession>
<dbReference type="InterPro" id="IPR012317">
    <property type="entry name" value="Poly(ADP-ribose)pol_cat_dom"/>
</dbReference>
<dbReference type="FunCoup" id="A0A1Q3B7F9">
    <property type="interactions" value="2"/>
</dbReference>
<dbReference type="EMBL" id="BDDD01000321">
    <property type="protein sequence ID" value="GAV63784.1"/>
    <property type="molecule type" value="Genomic_DNA"/>
</dbReference>
<dbReference type="GO" id="GO:0005634">
    <property type="term" value="C:nucleus"/>
    <property type="evidence" value="ECO:0007669"/>
    <property type="project" value="UniProtKB-SubCell"/>
</dbReference>
<dbReference type="InterPro" id="IPR022003">
    <property type="entry name" value="RST"/>
</dbReference>
<dbReference type="Pfam" id="PF12174">
    <property type="entry name" value="RST"/>
    <property type="match status" value="1"/>
</dbReference>
<evidence type="ECO:0000313" key="8">
    <source>
        <dbReference type="EMBL" id="GAV63784.1"/>
    </source>
</evidence>
<feature type="domain" description="PARP catalytic" evidence="6">
    <location>
        <begin position="57"/>
        <end position="281"/>
    </location>
</feature>
<dbReference type="SUPFAM" id="SSF56399">
    <property type="entry name" value="ADP-ribosylation"/>
    <property type="match status" value="1"/>
</dbReference>
<evidence type="ECO:0000256" key="2">
    <source>
        <dbReference type="ARBA" id="ARBA00022473"/>
    </source>
</evidence>
<comment type="subcellular location">
    <subcellularLocation>
        <location evidence="1">Nucleus</location>
    </subcellularLocation>
</comment>
<feature type="region of interest" description="Disordered" evidence="5">
    <location>
        <begin position="1"/>
        <end position="38"/>
    </location>
</feature>
<evidence type="ECO:0000313" key="9">
    <source>
        <dbReference type="Proteomes" id="UP000187406"/>
    </source>
</evidence>
<organism evidence="8 9">
    <name type="scientific">Cephalotus follicularis</name>
    <name type="common">Albany pitcher plant</name>
    <dbReference type="NCBI Taxonomy" id="3775"/>
    <lineage>
        <taxon>Eukaryota</taxon>
        <taxon>Viridiplantae</taxon>
        <taxon>Streptophyta</taxon>
        <taxon>Embryophyta</taxon>
        <taxon>Tracheophyta</taxon>
        <taxon>Spermatophyta</taxon>
        <taxon>Magnoliopsida</taxon>
        <taxon>eudicotyledons</taxon>
        <taxon>Gunneridae</taxon>
        <taxon>Pentapetalae</taxon>
        <taxon>rosids</taxon>
        <taxon>fabids</taxon>
        <taxon>Oxalidales</taxon>
        <taxon>Cephalotaceae</taxon>
        <taxon>Cephalotus</taxon>
    </lineage>
</organism>
<dbReference type="InParanoid" id="A0A1Q3B7F9"/>
<dbReference type="PANTHER" id="PTHR32263:SF12">
    <property type="entry name" value="INACTIVE POLY [ADP-RIBOSE] POLYMERASE SRO4-RELATED"/>
    <property type="match status" value="1"/>
</dbReference>
<dbReference type="STRING" id="3775.A0A1Q3B7F9"/>
<evidence type="ECO:0000256" key="3">
    <source>
        <dbReference type="ARBA" id="ARBA00023016"/>
    </source>
</evidence>
<dbReference type="OrthoDB" id="6133115at2759"/>